<sequence length="31" mass="3544">MEWFVVVALIALVGSLLLVVKEIGFNRQERN</sequence>
<dbReference type="EMBL" id="OCMU01000003">
    <property type="protein sequence ID" value="SOD22316.1"/>
    <property type="molecule type" value="Genomic_DNA"/>
</dbReference>
<dbReference type="Proteomes" id="UP000181998">
    <property type="component" value="Unassembled WGS sequence"/>
</dbReference>
<evidence type="ECO:0000313" key="1">
    <source>
        <dbReference type="EMBL" id="SEQ20649.1"/>
    </source>
</evidence>
<organism evidence="1 3">
    <name type="scientific">Nitrosomonas ureae</name>
    <dbReference type="NCBI Taxonomy" id="44577"/>
    <lineage>
        <taxon>Bacteria</taxon>
        <taxon>Pseudomonadati</taxon>
        <taxon>Pseudomonadota</taxon>
        <taxon>Betaproteobacteria</taxon>
        <taxon>Nitrosomonadales</taxon>
        <taxon>Nitrosomonadaceae</taxon>
        <taxon>Nitrosomonas</taxon>
    </lineage>
</organism>
<gene>
    <name evidence="1" type="ORF">SAMN05421510_102731</name>
    <name evidence="2" type="ORF">SAMN06297164_3429</name>
</gene>
<evidence type="ECO:0000313" key="2">
    <source>
        <dbReference type="EMBL" id="SOD22316.1"/>
    </source>
</evidence>
<evidence type="ECO:0000313" key="4">
    <source>
        <dbReference type="Proteomes" id="UP000219335"/>
    </source>
</evidence>
<accession>A0A1H9E4P4</accession>
<reference evidence="1 3" key="1">
    <citation type="submission" date="2016-10" db="EMBL/GenBank/DDBJ databases">
        <authorList>
            <person name="de Groot N.N."/>
        </authorList>
    </citation>
    <scope>NUCLEOTIDE SEQUENCE [LARGE SCALE GENOMIC DNA]</scope>
    <source>
        <strain evidence="1 3">Nm9</strain>
    </source>
</reference>
<protein>
    <submittedName>
        <fullName evidence="1">Uncharacterized protein</fullName>
    </submittedName>
</protein>
<name>A0A1H9E4P4_9PROT</name>
<evidence type="ECO:0000313" key="3">
    <source>
        <dbReference type="Proteomes" id="UP000181998"/>
    </source>
</evidence>
<dbReference type="Proteomes" id="UP000219335">
    <property type="component" value="Unassembled WGS sequence"/>
</dbReference>
<dbReference type="AlphaFoldDB" id="A0A1H9E4P4"/>
<proteinExistence type="predicted"/>
<reference evidence="2 4" key="2">
    <citation type="submission" date="2017-09" db="EMBL/GenBank/DDBJ databases">
        <authorList>
            <person name="Ehlers B."/>
            <person name="Leendertz F.H."/>
        </authorList>
    </citation>
    <scope>NUCLEOTIDE SEQUENCE [LARGE SCALE GENOMIC DNA]</scope>
    <source>
        <strain evidence="2 4">Nm42</strain>
    </source>
</reference>
<dbReference type="EMBL" id="FOFX01000027">
    <property type="protein sequence ID" value="SEQ20649.1"/>
    <property type="molecule type" value="Genomic_DNA"/>
</dbReference>